<protein>
    <submittedName>
        <fullName evidence="2">DUF4214 domain-containing protein</fullName>
    </submittedName>
</protein>
<dbReference type="InterPro" id="IPR025282">
    <property type="entry name" value="DUF4214"/>
</dbReference>
<proteinExistence type="predicted"/>
<evidence type="ECO:0000259" key="1">
    <source>
        <dbReference type="Pfam" id="PF13946"/>
    </source>
</evidence>
<dbReference type="Gene3D" id="1.10.3130.20">
    <property type="entry name" value="Phycobilisome linker domain"/>
    <property type="match status" value="1"/>
</dbReference>
<dbReference type="EMBL" id="JAFBIL020000003">
    <property type="protein sequence ID" value="MBZ2207195.1"/>
    <property type="molecule type" value="Genomic_DNA"/>
</dbReference>
<reference evidence="2 3" key="2">
    <citation type="submission" date="2021-08" db="EMBL/GenBank/DDBJ databases">
        <title>Massilia sp. R798.</title>
        <authorList>
            <person name="Baek J.H."/>
            <person name="Jung H.S."/>
            <person name="Kim K.R."/>
            <person name="Jeon C.O."/>
        </authorList>
    </citation>
    <scope>NUCLEOTIDE SEQUENCE [LARGE SCALE GENOMIC DNA]</scope>
    <source>
        <strain evidence="2 3">R798</strain>
    </source>
</reference>
<reference evidence="2 3" key="1">
    <citation type="submission" date="2021-01" db="EMBL/GenBank/DDBJ databases">
        <authorList>
            <person name="Ruan W."/>
            <person name="Khan S.A."/>
            <person name="Jeon C.O."/>
        </authorList>
    </citation>
    <scope>NUCLEOTIDE SEQUENCE [LARGE SCALE GENOMIC DNA]</scope>
    <source>
        <strain evidence="2 3">R798</strain>
    </source>
</reference>
<evidence type="ECO:0000313" key="2">
    <source>
        <dbReference type="EMBL" id="MBZ2207195.1"/>
    </source>
</evidence>
<sequence length="414" mass="43478">MKVTVSKVTFNQTMTADGQIAVALFSSDLPAGGFTFNFAFNYSGSNVQFDRITYSGAAAVTSSASVIGTVGTVSVKGSLSPSSTTAFATLLFDAQSKGTLDVDVVSLIINGSSAVVVDPAPYNFSILAEGIAVKADTSTTGSYKPLDGFFNLAYEVKSSPQNGKVVFGEVANPAVWKYTPAAGFYGVDSFTLKVSDVFDAKEKTIVLNVSPVGTTGNDNFHSSAGTYHTDGGIGMDTLSYNGKRADFTVVKSGNSTVITDKSGAEGVNYLDNFERLTFSDGAIALDVEGNAGQAYRLYQAAFNRAPDAVGLGYWINALDKGVPLLTVAEGFMNSSEFKGIYGVGPTNNELVTRFYENILHRQPEKAGLEFWVGILDTKAASPVQVLASMSESAENQAGVASIIGNGFAYTPYGT</sequence>
<organism evidence="2 3">
    <name type="scientific">Massilia soli</name>
    <dbReference type="NCBI Taxonomy" id="2792854"/>
    <lineage>
        <taxon>Bacteria</taxon>
        <taxon>Pseudomonadati</taxon>
        <taxon>Pseudomonadota</taxon>
        <taxon>Betaproteobacteria</taxon>
        <taxon>Burkholderiales</taxon>
        <taxon>Oxalobacteraceae</taxon>
        <taxon>Telluria group</taxon>
        <taxon>Massilia</taxon>
    </lineage>
</organism>
<name>A0ABS7SPY7_9BURK</name>
<dbReference type="RefSeq" id="WP_223467693.1">
    <property type="nucleotide sequence ID" value="NZ_JAFBIL020000003.1"/>
</dbReference>
<gene>
    <name evidence="2" type="ORF">I4X03_007965</name>
</gene>
<feature type="domain" description="DUF4214" evidence="1">
    <location>
        <begin position="328"/>
        <end position="397"/>
    </location>
</feature>
<dbReference type="Proteomes" id="UP000809349">
    <property type="component" value="Unassembled WGS sequence"/>
</dbReference>
<keyword evidence="3" id="KW-1185">Reference proteome</keyword>
<dbReference type="InterPro" id="IPR038255">
    <property type="entry name" value="PBS_linker_sf"/>
</dbReference>
<dbReference type="Gene3D" id="2.60.40.3440">
    <property type="match status" value="1"/>
</dbReference>
<dbReference type="Pfam" id="PF13946">
    <property type="entry name" value="DUF4214"/>
    <property type="match status" value="1"/>
</dbReference>
<accession>A0ABS7SPY7</accession>
<comment type="caution">
    <text evidence="2">The sequence shown here is derived from an EMBL/GenBank/DDBJ whole genome shotgun (WGS) entry which is preliminary data.</text>
</comment>
<dbReference type="Pfam" id="PF17963">
    <property type="entry name" value="Big_9"/>
    <property type="match status" value="1"/>
</dbReference>
<evidence type="ECO:0000313" key="3">
    <source>
        <dbReference type="Proteomes" id="UP000809349"/>
    </source>
</evidence>